<evidence type="ECO:0000313" key="4">
    <source>
        <dbReference type="Proteomes" id="UP000317617"/>
    </source>
</evidence>
<reference evidence="3 4" key="1">
    <citation type="submission" date="2019-06" db="EMBL/GenBank/DDBJ databases">
        <title>Whole genome shotgun sequence of Acetobacter orleanensis NBRC 13752.</title>
        <authorList>
            <person name="Hosoyama A."/>
            <person name="Uohara A."/>
            <person name="Ohji S."/>
            <person name="Ichikawa N."/>
        </authorList>
    </citation>
    <scope>NUCLEOTIDE SEQUENCE [LARGE SCALE GENOMIC DNA]</scope>
    <source>
        <strain evidence="3 4">NBRC 13752</strain>
    </source>
</reference>
<dbReference type="InterPro" id="IPR005184">
    <property type="entry name" value="DUF306_Meta_HslJ"/>
</dbReference>
<dbReference type="Proteomes" id="UP000317617">
    <property type="component" value="Unassembled WGS sequence"/>
</dbReference>
<dbReference type="InterPro" id="IPR038670">
    <property type="entry name" value="HslJ-like_sf"/>
</dbReference>
<feature type="region of interest" description="Disordered" evidence="1">
    <location>
        <begin position="144"/>
        <end position="170"/>
    </location>
</feature>
<gene>
    <name evidence="3" type="ORF">AOR01nite_12380</name>
</gene>
<dbReference type="Gene3D" id="2.40.128.270">
    <property type="match status" value="1"/>
</dbReference>
<feature type="domain" description="DUF306" evidence="2">
    <location>
        <begin position="128"/>
        <end position="255"/>
    </location>
</feature>
<comment type="caution">
    <text evidence="3">The sequence shown here is derived from an EMBL/GenBank/DDBJ whole genome shotgun (WGS) entry which is preliminary data.</text>
</comment>
<feature type="compositionally biased region" description="Basic and acidic residues" evidence="1">
    <location>
        <begin position="144"/>
        <end position="158"/>
    </location>
</feature>
<dbReference type="Pfam" id="PF03724">
    <property type="entry name" value="META"/>
    <property type="match status" value="1"/>
</dbReference>
<name>A0A4Y3TIF1_9PROT</name>
<evidence type="ECO:0000313" key="3">
    <source>
        <dbReference type="EMBL" id="GEB82761.1"/>
    </source>
</evidence>
<protein>
    <recommendedName>
        <fullName evidence="2">DUF306 domain-containing protein</fullName>
    </recommendedName>
</protein>
<accession>A0A4Y3TIF1</accession>
<dbReference type="OrthoDB" id="9809132at2"/>
<dbReference type="PROSITE" id="PS51257">
    <property type="entry name" value="PROKAR_LIPOPROTEIN"/>
    <property type="match status" value="1"/>
</dbReference>
<sequence>MRAGVLALGLVGLVAGCAGQDAGQPVAVSGKLDGVYQASGNEPFWHMTLAQNMLTLETPDKPRIAGPVLHAHAEGRDRLYEAQAMRVEVTAKACSDSTSGQNYADTVRIVTQGRTLTGCGGASLAPTSLNDTRWVVTALDGHRLADGNKAPSDTDRTTDQPGLKAGAPDMAPTLDINASGKVSGSDGCNRYVGGLEFGKNGHVKAAPQGGLSTLMACPGRRDALARQFSSLTRAATHWRMDGTALVLETEDKKTVRLRQVF</sequence>
<organism evidence="3 4">
    <name type="scientific">Acetobacter orleanensis</name>
    <dbReference type="NCBI Taxonomy" id="104099"/>
    <lineage>
        <taxon>Bacteria</taxon>
        <taxon>Pseudomonadati</taxon>
        <taxon>Pseudomonadota</taxon>
        <taxon>Alphaproteobacteria</taxon>
        <taxon>Acetobacterales</taxon>
        <taxon>Acetobacteraceae</taxon>
        <taxon>Acetobacter</taxon>
    </lineage>
</organism>
<evidence type="ECO:0000259" key="2">
    <source>
        <dbReference type="Pfam" id="PF03724"/>
    </source>
</evidence>
<evidence type="ECO:0000256" key="1">
    <source>
        <dbReference type="SAM" id="MobiDB-lite"/>
    </source>
</evidence>
<dbReference type="AlphaFoldDB" id="A0A4Y3TIF1"/>
<keyword evidence="4" id="KW-1185">Reference proteome</keyword>
<proteinExistence type="predicted"/>
<dbReference type="EMBL" id="BJMU01000004">
    <property type="protein sequence ID" value="GEB82761.1"/>
    <property type="molecule type" value="Genomic_DNA"/>
</dbReference>